<accession>A0ABP9Y3A3</accession>
<organism evidence="1 2">
    <name type="scientific">Helicostylum pulchrum</name>
    <dbReference type="NCBI Taxonomy" id="562976"/>
    <lineage>
        <taxon>Eukaryota</taxon>
        <taxon>Fungi</taxon>
        <taxon>Fungi incertae sedis</taxon>
        <taxon>Mucoromycota</taxon>
        <taxon>Mucoromycotina</taxon>
        <taxon>Mucoromycetes</taxon>
        <taxon>Mucorales</taxon>
        <taxon>Mucorineae</taxon>
        <taxon>Mucoraceae</taxon>
        <taxon>Helicostylum</taxon>
    </lineage>
</organism>
<evidence type="ECO:0000313" key="1">
    <source>
        <dbReference type="EMBL" id="GAA5801008.1"/>
    </source>
</evidence>
<dbReference type="EMBL" id="BAABUJ010000017">
    <property type="protein sequence ID" value="GAA5801008.1"/>
    <property type="molecule type" value="Genomic_DNA"/>
</dbReference>
<dbReference type="Proteomes" id="UP001476247">
    <property type="component" value="Unassembled WGS sequence"/>
</dbReference>
<name>A0ABP9Y3A3_9FUNG</name>
<protein>
    <submittedName>
        <fullName evidence="1">Uncharacterized protein</fullName>
    </submittedName>
</protein>
<comment type="caution">
    <text evidence="1">The sequence shown here is derived from an EMBL/GenBank/DDBJ whole genome shotgun (WGS) entry which is preliminary data.</text>
</comment>
<sequence>MNHTTTDCPQRSMAWITINEKDEILSVTKEMIQLLNYDPINQYLDSIWKPIESDQSYLIVRTLQSLRTLCICTHTKDNKRILICTDITDLNQMYSKRNHNVTITRLTMYGTIEAAFQSQVLPTLSVGQPMMRYIHSDDVQKFCAGLNEASKDSCINTFSVRMVNDDNCDDEPQYSEFTVMTIEGGRKILCLIKPSSNGDAIVQQQHYNNVLRETVSQIQSKFWYAVENGMTAIAHSLAASLVLFIQTVWQLWYDQDKTWSGLFATSSEYLLRRIVKTTKERPEVENMCRFMSWAGGISPSTSRSFIDTTLDQTSEWLISKTHINSVVCDTVV</sequence>
<proteinExistence type="predicted"/>
<evidence type="ECO:0000313" key="2">
    <source>
        <dbReference type="Proteomes" id="UP001476247"/>
    </source>
</evidence>
<gene>
    <name evidence="1" type="ORF">HPULCUR_006448</name>
</gene>
<keyword evidence="2" id="KW-1185">Reference proteome</keyword>
<reference evidence="1 2" key="1">
    <citation type="submission" date="2024-04" db="EMBL/GenBank/DDBJ databases">
        <title>genome sequences of Mucor flavus KT1a and Helicostylum pulchrum KT1b strains isolation_sourced from the surface of a dry-aged beef.</title>
        <authorList>
            <person name="Toyotome T."/>
            <person name="Hosono M."/>
            <person name="Torimaru M."/>
            <person name="Fukuda K."/>
            <person name="Mikami N."/>
        </authorList>
    </citation>
    <scope>NUCLEOTIDE SEQUENCE [LARGE SCALE GENOMIC DNA]</scope>
    <source>
        <strain evidence="1 2">KT1b</strain>
    </source>
</reference>